<dbReference type="Pfam" id="PF17120">
    <property type="entry name" value="zf-RING_16"/>
    <property type="match status" value="1"/>
</dbReference>
<dbReference type="GO" id="GO:0005774">
    <property type="term" value="C:vacuolar membrane"/>
    <property type="evidence" value="ECO:0007669"/>
    <property type="project" value="TreeGrafter"/>
</dbReference>
<evidence type="ECO:0000256" key="3">
    <source>
        <dbReference type="SAM" id="MobiDB-lite"/>
    </source>
</evidence>
<dbReference type="GO" id="GO:0035859">
    <property type="term" value="C:Seh1-associated complex"/>
    <property type="evidence" value="ECO:0007669"/>
    <property type="project" value="TreeGrafter"/>
</dbReference>
<gene>
    <name evidence="5" type="ORF">LTR97_003000</name>
</gene>
<dbReference type="PANTHER" id="PTHR46170">
    <property type="entry name" value="GATOR COMPLEX PROTEIN WDR59"/>
    <property type="match status" value="1"/>
</dbReference>
<dbReference type="Proteomes" id="UP001310594">
    <property type="component" value="Unassembled WGS sequence"/>
</dbReference>
<dbReference type="PANTHER" id="PTHR46170:SF1">
    <property type="entry name" value="GATOR COMPLEX PROTEIN WDR59"/>
    <property type="match status" value="1"/>
</dbReference>
<organism evidence="5 6">
    <name type="scientific">Elasticomyces elasticus</name>
    <dbReference type="NCBI Taxonomy" id="574655"/>
    <lineage>
        <taxon>Eukaryota</taxon>
        <taxon>Fungi</taxon>
        <taxon>Dikarya</taxon>
        <taxon>Ascomycota</taxon>
        <taxon>Pezizomycotina</taxon>
        <taxon>Dothideomycetes</taxon>
        <taxon>Dothideomycetidae</taxon>
        <taxon>Mycosphaerellales</taxon>
        <taxon>Teratosphaeriaceae</taxon>
        <taxon>Elasticomyces</taxon>
    </lineage>
</organism>
<evidence type="ECO:0000256" key="2">
    <source>
        <dbReference type="ARBA" id="ARBA00022737"/>
    </source>
</evidence>
<evidence type="ECO:0000313" key="6">
    <source>
        <dbReference type="Proteomes" id="UP001310594"/>
    </source>
</evidence>
<feature type="compositionally biased region" description="Low complexity" evidence="3">
    <location>
        <begin position="635"/>
        <end position="646"/>
    </location>
</feature>
<feature type="region of interest" description="Disordered" evidence="3">
    <location>
        <begin position="192"/>
        <end position="282"/>
    </location>
</feature>
<reference evidence="5" key="1">
    <citation type="submission" date="2023-08" db="EMBL/GenBank/DDBJ databases">
        <title>Black Yeasts Isolated from many extreme environments.</title>
        <authorList>
            <person name="Coleine C."/>
            <person name="Stajich J.E."/>
            <person name="Selbmann L."/>
        </authorList>
    </citation>
    <scope>NUCLEOTIDE SEQUENCE</scope>
    <source>
        <strain evidence="5">CCFEE 5810</strain>
    </source>
</reference>
<evidence type="ECO:0000256" key="1">
    <source>
        <dbReference type="ARBA" id="ARBA00022574"/>
    </source>
</evidence>
<protein>
    <recommendedName>
        <fullName evidence="4">WDR59/RTC1-like RING zinc finger domain-containing protein</fullName>
    </recommendedName>
</protein>
<keyword evidence="1" id="KW-0853">WD repeat</keyword>
<comment type="caution">
    <text evidence="5">The sequence shown here is derived from an EMBL/GenBank/DDBJ whole genome shotgun (WGS) entry which is preliminary data.</text>
</comment>
<name>A0AAN7WDU8_9PEZI</name>
<dbReference type="InterPro" id="IPR049566">
    <property type="entry name" value="WDR59_RTC1-like_RING_Znf"/>
</dbReference>
<feature type="region of interest" description="Disordered" evidence="3">
    <location>
        <begin position="619"/>
        <end position="719"/>
    </location>
</feature>
<accession>A0AAN7WDU8</accession>
<feature type="domain" description="WDR59/RTC1-like RING zinc finger" evidence="4">
    <location>
        <begin position="849"/>
        <end position="904"/>
    </location>
</feature>
<feature type="compositionally biased region" description="Acidic residues" evidence="3">
    <location>
        <begin position="351"/>
        <end position="361"/>
    </location>
</feature>
<evidence type="ECO:0000259" key="4">
    <source>
        <dbReference type="Pfam" id="PF17120"/>
    </source>
</evidence>
<proteinExistence type="predicted"/>
<feature type="region of interest" description="Disordered" evidence="3">
    <location>
        <begin position="348"/>
        <end position="367"/>
    </location>
</feature>
<sequence length="954" mass="104374">MLTSPIARLEVEGLIASAEWIGEHGMHVSLPLRSEVRIYSFGPDWEMLHEVWRAMLKFEALAVVIHSVEGFTTLTAVASDESQSYRIPSTILDELGGHTQRPSMPGITPSTYDFASRIANSPRPKVLPAVRDWPTNNTLRASNITPVSIATMRAERGSFPKTSVQLQQRRRGSSCLSKVTAIAATSEVPSLPATPVSKAMTSSLELPKTRDDDEESLIPFLSPFIPARKPSPNTAPRIEESTDLPSLQSTSFDSLVSTEQDSESDDETLAGGMRNSSRVLPSGVNVPLPRTCGALFAPNGQLLTFHSPRPRPATPRAVAPQHDLADPQRRARTMAGLFPKFGEILSFSDNAESDDDDDESDGSSLDGMLITSGIRPLSFERLNVQSTEALPPQSRPDFYPADKVTVSVHDLEENVPTYRAVAQEYRILCEDKENGSDLCRHNANVADSAGLQATARIWRLVALLLEDKIPLSRIERDDTSTNVLFSARQAISMSHGEVGIDKFPIDSLEYGKIRWADSPLGRTCLLVECFDWAESKADIQLSALLSAVLVEAESRNSPNFVQEPAMPYRSATYSRDYVAYVPLGRDAKANDQAIPFSRQESQSGSLMYDSSIKLQHPSQMVSRIPSLPSTPYMDSTSSTPPLSLPSFSRQSTKFSGSGSGSGGTASPDHHRSSFSAAARHYAQSITDKFGSYGTSPPLKKNSISPGPNELSTSLSSGGSWSKSVSFASNASTTRDSQLSQSYGNADLDGYDSDRTVEDTSLPHTPKLGPVPVLLQLPNSEMFTDDITGSAKLPLLSPDLASRAVMWRSYYAEQLRCWGLLMQAAELEKVSVTVAGGDVPGVHLFRVPKQRKPECIICFAVAERLVQVCPACLHMTHLRCLSDYIASMEDGEDFECPTGCGCQCSGLPYEHSDFQVPTEEAVEEAIEETAPKRVWRRPSFTDPRRWRARVEGESW</sequence>
<dbReference type="GO" id="GO:1904263">
    <property type="term" value="P:positive regulation of TORC1 signaling"/>
    <property type="evidence" value="ECO:0007669"/>
    <property type="project" value="TreeGrafter"/>
</dbReference>
<dbReference type="GO" id="GO:0034198">
    <property type="term" value="P:cellular response to amino acid starvation"/>
    <property type="evidence" value="ECO:0007669"/>
    <property type="project" value="TreeGrafter"/>
</dbReference>
<feature type="region of interest" description="Disordered" evidence="3">
    <location>
        <begin position="733"/>
        <end position="766"/>
    </location>
</feature>
<dbReference type="EMBL" id="JAVRQU010000004">
    <property type="protein sequence ID" value="KAK5703987.1"/>
    <property type="molecule type" value="Genomic_DNA"/>
</dbReference>
<dbReference type="AlphaFoldDB" id="A0AAN7WDU8"/>
<dbReference type="InterPro" id="IPR049567">
    <property type="entry name" value="WDR59-like"/>
</dbReference>
<keyword evidence="2" id="KW-0677">Repeat</keyword>
<evidence type="ECO:0000313" key="5">
    <source>
        <dbReference type="EMBL" id="KAK5703987.1"/>
    </source>
</evidence>
<feature type="compositionally biased region" description="Polar residues" evidence="3">
    <location>
        <begin position="733"/>
        <end position="743"/>
    </location>
</feature>
<feature type="compositionally biased region" description="Polar residues" evidence="3">
    <location>
        <begin position="243"/>
        <end position="259"/>
    </location>
</feature>
<dbReference type="GO" id="GO:0035591">
    <property type="term" value="F:signaling adaptor activity"/>
    <property type="evidence" value="ECO:0007669"/>
    <property type="project" value="TreeGrafter"/>
</dbReference>
<feature type="compositionally biased region" description="Polar residues" evidence="3">
    <location>
        <begin position="619"/>
        <end position="634"/>
    </location>
</feature>